<keyword evidence="1" id="KW-0805">Transcription regulation</keyword>
<dbReference type="InterPro" id="IPR050807">
    <property type="entry name" value="TransReg_Diox_bact_type"/>
</dbReference>
<keyword evidence="6" id="KW-1185">Reference proteome</keyword>
<dbReference type="Proteomes" id="UP000203589">
    <property type="component" value="Chromosome"/>
</dbReference>
<dbReference type="Gene3D" id="1.10.260.40">
    <property type="entry name" value="lambda repressor-like DNA-binding domains"/>
    <property type="match status" value="1"/>
</dbReference>
<dbReference type="InterPro" id="IPR010982">
    <property type="entry name" value="Lambda_DNA-bd_dom_sf"/>
</dbReference>
<reference evidence="5 6" key="1">
    <citation type="submission" date="2017-07" db="EMBL/GenBank/DDBJ databases">
        <title>Genome Sequence of Antarctobacter heliothermus Strain SMS3 Isolated from a culture of the Diatom Skeletonema marinoi.</title>
        <authorList>
            <person name="Topel M."/>
            <person name="Pinder M.I.M."/>
            <person name="Johansson O.N."/>
            <person name="Kourtchenko O."/>
            <person name="Godhe A."/>
            <person name="Clarke A.K."/>
        </authorList>
    </citation>
    <scope>NUCLEOTIDE SEQUENCE [LARGE SCALE GENOMIC DNA]</scope>
    <source>
        <strain evidence="5 6">SMS3</strain>
    </source>
</reference>
<accession>A0A222E4R2</accession>
<dbReference type="InterPro" id="IPR001387">
    <property type="entry name" value="Cro/C1-type_HTH"/>
</dbReference>
<evidence type="ECO:0000313" key="5">
    <source>
        <dbReference type="EMBL" id="ASP20941.1"/>
    </source>
</evidence>
<dbReference type="PROSITE" id="PS50943">
    <property type="entry name" value="HTH_CROC1"/>
    <property type="match status" value="1"/>
</dbReference>
<keyword evidence="2" id="KW-0238">DNA-binding</keyword>
<proteinExistence type="predicted"/>
<sequence length="436" mass="46775">MPRDTLTGSRIRERRVLRGLKQADLARRAGISASYLNLIEHNRRRIGGKLLLVIADILRVEPAALTEGAGAALIASLREAAADKPQVGPELDRVDEFAGRFPGWAQLLADGRSRIAQLERSLETLNDRMTHDPHLAASLHEMLSTVTAIRSAASILAEPGEVDAEWQARFHRNIYEDSARLAETSRGLVNYLEADETSLLETGAPQEEVDAVLESVGHSIPELEEGASVDTALSRLGSGMSGPAQGVFRQWLERYFADAQALPMARLRPAIEVHGPNPVALAADLGADPARVMRRLAAMPPDVLPTPVGLAICDASGALTYRKPLPEFPMPRFGAACPLWPLYRALSRPHVILSGPIGQAGRGGAALWAEALATPLGGPAVNTDPLYQAQMMVRPLPPGAEVPAALPQLGVACRVCPREACEGRREPSILASSGRR</sequence>
<feature type="domain" description="HTH cro/C1-type" evidence="4">
    <location>
        <begin position="11"/>
        <end position="65"/>
    </location>
</feature>
<dbReference type="KEGG" id="aht:ANTHELSMS3_02263"/>
<dbReference type="CDD" id="cd00093">
    <property type="entry name" value="HTH_XRE"/>
    <property type="match status" value="1"/>
</dbReference>
<dbReference type="SUPFAM" id="SSF47413">
    <property type="entry name" value="lambda repressor-like DNA-binding domains"/>
    <property type="match status" value="1"/>
</dbReference>
<dbReference type="PANTHER" id="PTHR46797">
    <property type="entry name" value="HTH-TYPE TRANSCRIPTIONAL REGULATOR"/>
    <property type="match status" value="1"/>
</dbReference>
<protein>
    <submittedName>
        <fullName evidence="5">Propionyl-CoA carboxylase regulator</fullName>
    </submittedName>
</protein>
<gene>
    <name evidence="5" type="ORF">ANTHELSMS3_02263</name>
</gene>
<dbReference type="GO" id="GO:0003700">
    <property type="term" value="F:DNA-binding transcription factor activity"/>
    <property type="evidence" value="ECO:0007669"/>
    <property type="project" value="TreeGrafter"/>
</dbReference>
<dbReference type="Pfam" id="PF01381">
    <property type="entry name" value="HTH_3"/>
    <property type="match status" value="1"/>
</dbReference>
<keyword evidence="3" id="KW-0804">Transcription</keyword>
<dbReference type="RefSeq" id="WP_094034929.1">
    <property type="nucleotide sequence ID" value="NZ_CP022540.1"/>
</dbReference>
<dbReference type="SMART" id="SM00530">
    <property type="entry name" value="HTH_XRE"/>
    <property type="match status" value="1"/>
</dbReference>
<dbReference type="PANTHER" id="PTHR46797:SF23">
    <property type="entry name" value="HTH-TYPE TRANSCRIPTIONAL REGULATOR SUTR"/>
    <property type="match status" value="1"/>
</dbReference>
<evidence type="ECO:0000256" key="1">
    <source>
        <dbReference type="ARBA" id="ARBA00023015"/>
    </source>
</evidence>
<dbReference type="GO" id="GO:0003677">
    <property type="term" value="F:DNA binding"/>
    <property type="evidence" value="ECO:0007669"/>
    <property type="project" value="UniProtKB-KW"/>
</dbReference>
<evidence type="ECO:0000313" key="6">
    <source>
        <dbReference type="Proteomes" id="UP000203589"/>
    </source>
</evidence>
<name>A0A222E4R2_9RHOB</name>
<dbReference type="GO" id="GO:0005829">
    <property type="term" value="C:cytosol"/>
    <property type="evidence" value="ECO:0007669"/>
    <property type="project" value="TreeGrafter"/>
</dbReference>
<evidence type="ECO:0000256" key="3">
    <source>
        <dbReference type="ARBA" id="ARBA00023163"/>
    </source>
</evidence>
<organism evidence="5 6">
    <name type="scientific">Antarctobacter heliothermus</name>
    <dbReference type="NCBI Taxonomy" id="74033"/>
    <lineage>
        <taxon>Bacteria</taxon>
        <taxon>Pseudomonadati</taxon>
        <taxon>Pseudomonadota</taxon>
        <taxon>Alphaproteobacteria</taxon>
        <taxon>Rhodobacterales</taxon>
        <taxon>Roseobacteraceae</taxon>
        <taxon>Antarctobacter</taxon>
    </lineage>
</organism>
<dbReference type="OrthoDB" id="7790108at2"/>
<evidence type="ECO:0000259" key="4">
    <source>
        <dbReference type="PROSITE" id="PS50943"/>
    </source>
</evidence>
<evidence type="ECO:0000256" key="2">
    <source>
        <dbReference type="ARBA" id="ARBA00023125"/>
    </source>
</evidence>
<dbReference type="AlphaFoldDB" id="A0A222E4R2"/>
<dbReference type="EMBL" id="CP022540">
    <property type="protein sequence ID" value="ASP20941.1"/>
    <property type="molecule type" value="Genomic_DNA"/>
</dbReference>